<evidence type="ECO:0000313" key="3">
    <source>
        <dbReference type="Proteomes" id="UP000661077"/>
    </source>
</evidence>
<dbReference type="Proteomes" id="UP000661077">
    <property type="component" value="Unassembled WGS sequence"/>
</dbReference>
<keyword evidence="3" id="KW-1185">Reference proteome</keyword>
<dbReference type="RefSeq" id="WP_203169489.1">
    <property type="nucleotide sequence ID" value="NZ_JAEVLS010000005.1"/>
</dbReference>
<organism evidence="2 3">
    <name type="scientific">Steroidobacter gossypii</name>
    <dbReference type="NCBI Taxonomy" id="2805490"/>
    <lineage>
        <taxon>Bacteria</taxon>
        <taxon>Pseudomonadati</taxon>
        <taxon>Pseudomonadota</taxon>
        <taxon>Gammaproteobacteria</taxon>
        <taxon>Steroidobacterales</taxon>
        <taxon>Steroidobacteraceae</taxon>
        <taxon>Steroidobacter</taxon>
    </lineage>
</organism>
<name>A0ABS1X2D9_9GAMM</name>
<sequence>MLLRAEADTPQSGVITVASYNIRYNNPQDGANAWPNRREAVKALIRYHDFDVFGTQEGLADQIADLAQMSEYAHVGAGRDDGKSAGEHSAIFFRTSRFSAVQHGDFWLSETPDRPSLGWDAKCCNRVTSWVQLRDKYSGKSFFVFSAHFDHEGIVARRESAKLLTEKIKAIAGESAVICVGDFNAAPASEPIATMRSVLRDAHDASIAPPYGPTGTYNGFQLNAPMGDRIDYIFVSRSVKVLRYAVLSDSIDRQRYPSDHHPVVAKISLD</sequence>
<accession>A0ABS1X2D9</accession>
<dbReference type="SUPFAM" id="SSF56219">
    <property type="entry name" value="DNase I-like"/>
    <property type="match status" value="1"/>
</dbReference>
<dbReference type="CDD" id="cd09083">
    <property type="entry name" value="EEP-1"/>
    <property type="match status" value="1"/>
</dbReference>
<dbReference type="GO" id="GO:0004519">
    <property type="term" value="F:endonuclease activity"/>
    <property type="evidence" value="ECO:0007669"/>
    <property type="project" value="UniProtKB-KW"/>
</dbReference>
<dbReference type="InterPro" id="IPR036691">
    <property type="entry name" value="Endo/exonu/phosph_ase_sf"/>
</dbReference>
<dbReference type="InterPro" id="IPR050410">
    <property type="entry name" value="CCR4/nocturin_mRNA_transcr"/>
</dbReference>
<keyword evidence="2" id="KW-0255">Endonuclease</keyword>
<keyword evidence="2" id="KW-0540">Nuclease</keyword>
<dbReference type="InterPro" id="IPR005135">
    <property type="entry name" value="Endo/exonuclease/phosphatase"/>
</dbReference>
<dbReference type="Pfam" id="PF03372">
    <property type="entry name" value="Exo_endo_phos"/>
    <property type="match status" value="1"/>
</dbReference>
<comment type="caution">
    <text evidence="2">The sequence shown here is derived from an EMBL/GenBank/DDBJ whole genome shotgun (WGS) entry which is preliminary data.</text>
</comment>
<gene>
    <name evidence="2" type="ORF">JM946_21770</name>
</gene>
<reference evidence="2 3" key="1">
    <citation type="journal article" date="2021" name="Int. J. Syst. Evol. Microbiol.">
        <title>Steroidobacter gossypii sp. nov., isolated from soil of cotton cropping field.</title>
        <authorList>
            <person name="Huang R."/>
            <person name="Yang S."/>
            <person name="Zhen C."/>
            <person name="Liu W."/>
        </authorList>
    </citation>
    <scope>NUCLEOTIDE SEQUENCE [LARGE SCALE GENOMIC DNA]</scope>
    <source>
        <strain evidence="2 3">S1-65</strain>
    </source>
</reference>
<keyword evidence="2" id="KW-0378">Hydrolase</keyword>
<dbReference type="PANTHER" id="PTHR12121:SF36">
    <property type="entry name" value="ENDONUCLEASE_EXONUCLEASE_PHOSPHATASE DOMAIN-CONTAINING PROTEIN"/>
    <property type="match status" value="1"/>
</dbReference>
<dbReference type="Gene3D" id="3.60.10.10">
    <property type="entry name" value="Endonuclease/exonuclease/phosphatase"/>
    <property type="match status" value="1"/>
</dbReference>
<evidence type="ECO:0000259" key="1">
    <source>
        <dbReference type="Pfam" id="PF03372"/>
    </source>
</evidence>
<dbReference type="EMBL" id="JAEVLS010000005">
    <property type="protein sequence ID" value="MBM0107376.1"/>
    <property type="molecule type" value="Genomic_DNA"/>
</dbReference>
<protein>
    <submittedName>
        <fullName evidence="2">Endonuclease/exonuclease/phosphatase family protein</fullName>
    </submittedName>
</protein>
<dbReference type="PANTHER" id="PTHR12121">
    <property type="entry name" value="CARBON CATABOLITE REPRESSOR PROTEIN 4"/>
    <property type="match status" value="1"/>
</dbReference>
<evidence type="ECO:0000313" key="2">
    <source>
        <dbReference type="EMBL" id="MBM0107376.1"/>
    </source>
</evidence>
<proteinExistence type="predicted"/>
<feature type="domain" description="Endonuclease/exonuclease/phosphatase" evidence="1">
    <location>
        <begin position="18"/>
        <end position="260"/>
    </location>
</feature>